<dbReference type="Gene3D" id="1.50.10.10">
    <property type="match status" value="1"/>
</dbReference>
<evidence type="ECO:0000256" key="9">
    <source>
        <dbReference type="SAM" id="Phobius"/>
    </source>
</evidence>
<evidence type="ECO:0000256" key="1">
    <source>
        <dbReference type="ARBA" id="ARBA00000966"/>
    </source>
</evidence>
<dbReference type="InterPro" id="IPR012341">
    <property type="entry name" value="6hp_glycosidase-like_sf"/>
</dbReference>
<evidence type="ECO:0000256" key="6">
    <source>
        <dbReference type="ARBA" id="ARBA00023277"/>
    </source>
</evidence>
<dbReference type="Pfam" id="PF00759">
    <property type="entry name" value="Glyco_hydro_9"/>
    <property type="match status" value="1"/>
</dbReference>
<feature type="domain" description="Glycoside hydrolase family 9" evidence="10">
    <location>
        <begin position="118"/>
        <end position="590"/>
    </location>
</feature>
<evidence type="ECO:0000313" key="12">
    <source>
        <dbReference type="Proteomes" id="UP000886520"/>
    </source>
</evidence>
<accession>A0A9D4ZAZ4</accession>
<dbReference type="InterPro" id="IPR008928">
    <property type="entry name" value="6-hairpin_glycosidase_sf"/>
</dbReference>
<dbReference type="AlphaFoldDB" id="A0A9D4ZAZ4"/>
<keyword evidence="5" id="KW-0136">Cellulose degradation</keyword>
<evidence type="ECO:0000256" key="7">
    <source>
        <dbReference type="ARBA" id="ARBA00023295"/>
    </source>
</evidence>
<dbReference type="EMBL" id="JABFUD020000017">
    <property type="protein sequence ID" value="KAI5067342.1"/>
    <property type="molecule type" value="Genomic_DNA"/>
</dbReference>
<keyword evidence="4" id="KW-0378">Hydrolase</keyword>
<evidence type="ECO:0000256" key="4">
    <source>
        <dbReference type="ARBA" id="ARBA00022801"/>
    </source>
</evidence>
<dbReference type="OrthoDB" id="10350626at2759"/>
<dbReference type="PANTHER" id="PTHR22298">
    <property type="entry name" value="ENDO-1,4-BETA-GLUCANASE"/>
    <property type="match status" value="1"/>
</dbReference>
<keyword evidence="8" id="KW-0624">Polysaccharide degradation</keyword>
<comment type="similarity">
    <text evidence="2">Belongs to the glycosyl hydrolase 9 (cellulase E) family.</text>
</comment>
<keyword evidence="9" id="KW-1133">Transmembrane helix</keyword>
<comment type="caution">
    <text evidence="11">The sequence shown here is derived from an EMBL/GenBank/DDBJ whole genome shotgun (WGS) entry which is preliminary data.</text>
</comment>
<name>A0A9D4ZAZ4_ADICA</name>
<keyword evidence="12" id="KW-1185">Reference proteome</keyword>
<evidence type="ECO:0000256" key="8">
    <source>
        <dbReference type="ARBA" id="ARBA00023326"/>
    </source>
</evidence>
<evidence type="ECO:0000313" key="11">
    <source>
        <dbReference type="EMBL" id="KAI5067342.1"/>
    </source>
</evidence>
<reference evidence="11" key="1">
    <citation type="submission" date="2021-01" db="EMBL/GenBank/DDBJ databases">
        <title>Adiantum capillus-veneris genome.</title>
        <authorList>
            <person name="Fang Y."/>
            <person name="Liao Q."/>
        </authorList>
    </citation>
    <scope>NUCLEOTIDE SEQUENCE</scope>
    <source>
        <strain evidence="11">H3</strain>
        <tissue evidence="11">Leaf</tissue>
    </source>
</reference>
<dbReference type="InterPro" id="IPR001701">
    <property type="entry name" value="Glyco_hydro_9"/>
</dbReference>
<gene>
    <name evidence="11" type="ORF">GOP47_0017870</name>
</gene>
<dbReference type="GO" id="GO:0008810">
    <property type="term" value="F:cellulase activity"/>
    <property type="evidence" value="ECO:0007669"/>
    <property type="project" value="UniProtKB-EC"/>
</dbReference>
<dbReference type="Proteomes" id="UP000886520">
    <property type="component" value="Chromosome 17"/>
</dbReference>
<comment type="catalytic activity">
    <reaction evidence="1">
        <text>Endohydrolysis of (1-&gt;4)-beta-D-glucosidic linkages in cellulose, lichenin and cereal beta-D-glucans.</text>
        <dbReference type="EC" id="3.2.1.4"/>
    </reaction>
</comment>
<sequence length="620" mass="68010">MAQGKDHIWGGIPLDAAEDESAVDEDIASYLGRKRISLKKIENLHKRRLLSALSTSAATRSGSTRKEYIDFGCAVCSSRFLCKALIVLLIFVLLIVLIILLATFLPNHHPPRLHHDKYTVALSKALLFFDAQMSGELPSNSTIKYRRSSGLQDGILADGTFVNLTGGFYDSGSHVKFGFPAAFATTLLSWTVIEYSAKYKDADELSHVKDIIKWSTDYHLKTFNHSDDDVRHIYAQVGEGTVRTLSSVENDGSCWQRPEDMKYPRVVAKCTSAPELAAETAAALAAASIIFKADEHYATSLLQGAENIFAFATNLQKRANYTESGAPDAASFYPSSGYYDEHVWAAVWLFFATGNWSYFNYAIDENLMNSAQAAYNTGNAYGVFDWDNKLLGAQLLLTRLLILLDPGMPALSTLHENVNSAMCLYLPNLRKLQMTKGGLVMLKGVNATAPLHDAVTAAFLSKLYADYMKAADIPGWDCGDAFHSYDAVTDFSLSQVDYILGENPEKLSYVVGHGSRYPKYVYHRASSIPSDGIYYDCKGGFLWKDSSLPNPHTLQGALVGGPKANDRYKDQRLNNAEPTIASNAGLVAALVAVARDSLAWDPIDSDTLFSSLPSLSQPPA</sequence>
<evidence type="ECO:0000256" key="5">
    <source>
        <dbReference type="ARBA" id="ARBA00023001"/>
    </source>
</evidence>
<keyword evidence="6" id="KW-0119">Carbohydrate metabolism</keyword>
<evidence type="ECO:0000256" key="2">
    <source>
        <dbReference type="ARBA" id="ARBA00007072"/>
    </source>
</evidence>
<evidence type="ECO:0000259" key="10">
    <source>
        <dbReference type="Pfam" id="PF00759"/>
    </source>
</evidence>
<keyword evidence="7" id="KW-0326">Glycosidase</keyword>
<dbReference type="EC" id="3.2.1.4" evidence="3"/>
<feature type="transmembrane region" description="Helical" evidence="9">
    <location>
        <begin position="84"/>
        <end position="105"/>
    </location>
</feature>
<dbReference type="GO" id="GO:0030245">
    <property type="term" value="P:cellulose catabolic process"/>
    <property type="evidence" value="ECO:0007669"/>
    <property type="project" value="UniProtKB-KW"/>
</dbReference>
<organism evidence="11 12">
    <name type="scientific">Adiantum capillus-veneris</name>
    <name type="common">Maidenhair fern</name>
    <dbReference type="NCBI Taxonomy" id="13818"/>
    <lineage>
        <taxon>Eukaryota</taxon>
        <taxon>Viridiplantae</taxon>
        <taxon>Streptophyta</taxon>
        <taxon>Embryophyta</taxon>
        <taxon>Tracheophyta</taxon>
        <taxon>Polypodiopsida</taxon>
        <taxon>Polypodiidae</taxon>
        <taxon>Polypodiales</taxon>
        <taxon>Pteridineae</taxon>
        <taxon>Pteridaceae</taxon>
        <taxon>Vittarioideae</taxon>
        <taxon>Adiantum</taxon>
    </lineage>
</organism>
<evidence type="ECO:0000256" key="3">
    <source>
        <dbReference type="ARBA" id="ARBA00012601"/>
    </source>
</evidence>
<protein>
    <recommendedName>
        <fullName evidence="3">cellulase</fullName>
        <ecNumber evidence="3">3.2.1.4</ecNumber>
    </recommendedName>
</protein>
<proteinExistence type="inferred from homology"/>
<dbReference type="SUPFAM" id="SSF48208">
    <property type="entry name" value="Six-hairpin glycosidases"/>
    <property type="match status" value="1"/>
</dbReference>
<keyword evidence="9" id="KW-0812">Transmembrane</keyword>
<keyword evidence="9" id="KW-0472">Membrane</keyword>